<gene>
    <name evidence="2" type="ORF">H7U19_16715</name>
</gene>
<reference evidence="2" key="1">
    <citation type="submission" date="2020-08" db="EMBL/GenBank/DDBJ databases">
        <title>Hyunsoonleella sp. strain SJ7 genome sequencing and assembly.</title>
        <authorList>
            <person name="Kim I."/>
        </authorList>
    </citation>
    <scope>NUCLEOTIDE SEQUENCE</scope>
    <source>
        <strain evidence="2">SJ7</strain>
    </source>
</reference>
<dbReference type="AlphaFoldDB" id="A0A923HKL3"/>
<keyword evidence="1" id="KW-0472">Membrane</keyword>
<feature type="transmembrane region" description="Helical" evidence="1">
    <location>
        <begin position="59"/>
        <end position="81"/>
    </location>
</feature>
<dbReference type="Proteomes" id="UP000656244">
    <property type="component" value="Unassembled WGS sequence"/>
</dbReference>
<organism evidence="2 3">
    <name type="scientific">Hyunsoonleella aquatilis</name>
    <dbReference type="NCBI Taxonomy" id="2762758"/>
    <lineage>
        <taxon>Bacteria</taxon>
        <taxon>Pseudomonadati</taxon>
        <taxon>Bacteroidota</taxon>
        <taxon>Flavobacteriia</taxon>
        <taxon>Flavobacteriales</taxon>
        <taxon>Flavobacteriaceae</taxon>
    </lineage>
</organism>
<name>A0A923HKL3_9FLAO</name>
<sequence length="223" mass="26491">MKKINWSLINSLGKMRFSKSSYYYLVIIPILVKLMGYLDNPFILILGENSIKLNLELPFSWYLFYFGAIFIAIGTFIYQVFCPSFIKKFQNYGEFISAGESDNYLSRIESKYAKNKNIKGFSVLSEPYLTERKEHTKEYERPVKRRGITIGVEKEIFEYTTEEYKTNIKYQEERKNYFNELYSVVNDYNKPLVVFAFITYVVGFSSFLFVIIQNIRFVIRKLI</sequence>
<keyword evidence="3" id="KW-1185">Reference proteome</keyword>
<comment type="caution">
    <text evidence="2">The sequence shown here is derived from an EMBL/GenBank/DDBJ whole genome shotgun (WGS) entry which is preliminary data.</text>
</comment>
<evidence type="ECO:0000313" key="3">
    <source>
        <dbReference type="Proteomes" id="UP000656244"/>
    </source>
</evidence>
<accession>A0A923HKL3</accession>
<evidence type="ECO:0000256" key="1">
    <source>
        <dbReference type="SAM" id="Phobius"/>
    </source>
</evidence>
<evidence type="ECO:0000313" key="2">
    <source>
        <dbReference type="EMBL" id="MBC3760052.1"/>
    </source>
</evidence>
<protein>
    <submittedName>
        <fullName evidence="2">Uncharacterized protein</fullName>
    </submittedName>
</protein>
<feature type="transmembrane region" description="Helical" evidence="1">
    <location>
        <begin position="21"/>
        <end position="39"/>
    </location>
</feature>
<dbReference type="RefSeq" id="WP_186564023.1">
    <property type="nucleotide sequence ID" value="NZ_JACNMF010000015.1"/>
</dbReference>
<proteinExistence type="predicted"/>
<keyword evidence="1" id="KW-0812">Transmembrane</keyword>
<keyword evidence="1" id="KW-1133">Transmembrane helix</keyword>
<feature type="transmembrane region" description="Helical" evidence="1">
    <location>
        <begin position="192"/>
        <end position="212"/>
    </location>
</feature>
<dbReference type="EMBL" id="JACNMF010000015">
    <property type="protein sequence ID" value="MBC3760052.1"/>
    <property type="molecule type" value="Genomic_DNA"/>
</dbReference>